<dbReference type="Pfam" id="PF12802">
    <property type="entry name" value="MarR_2"/>
    <property type="match status" value="1"/>
</dbReference>
<comment type="caution">
    <text evidence="2">The sequence shown here is derived from an EMBL/GenBank/DDBJ whole genome shotgun (WGS) entry which is preliminary data.</text>
</comment>
<dbReference type="RefSeq" id="WP_106460770.1">
    <property type="nucleotide sequence ID" value="NZ_JBGMEF010000004.1"/>
</dbReference>
<reference evidence="2 3" key="1">
    <citation type="journal article" date="2025" name="Anaerobe">
        <title>Description of Anaerococcus kampingiae sp. nov., Anaerococcus groningensis sp. nov., Anaerococcus martiniensis sp. nov., and Anaerococcus cruorum sp. nov., isolated from human clinical specimens.</title>
        <authorList>
            <person name="Boiten K.E."/>
            <person name="Meijer J."/>
            <person name="van Wezel E.M."/>
            <person name="Veloo A.C.M."/>
        </authorList>
    </citation>
    <scope>NUCLEOTIDE SEQUENCE [LARGE SCALE GENOMIC DNA]</scope>
    <source>
        <strain evidence="2 3">ENR0874</strain>
    </source>
</reference>
<dbReference type="InterPro" id="IPR036390">
    <property type="entry name" value="WH_DNA-bd_sf"/>
</dbReference>
<organism evidence="2 3">
    <name type="scientific">Anaerococcus kampingae</name>
    <dbReference type="NCBI Taxonomy" id="3115614"/>
    <lineage>
        <taxon>Bacteria</taxon>
        <taxon>Bacillati</taxon>
        <taxon>Bacillota</taxon>
        <taxon>Tissierellia</taxon>
        <taxon>Tissierellales</taxon>
        <taxon>Peptoniphilaceae</taxon>
        <taxon>Anaerococcus</taxon>
    </lineage>
</organism>
<dbReference type="CDD" id="cd00090">
    <property type="entry name" value="HTH_ARSR"/>
    <property type="match status" value="1"/>
</dbReference>
<accession>A0ABW9MAJ7</accession>
<sequence>MKKTILEDIITMANINFYTKIYSGFEKREATLSYTESMVVNIIDSLEKPTVNELVKILGISQPNISYKINTLVSKGYVEKVQSKEDGREFILRLTDRFKTYKKIAFSSISEVMDRLEEKLSKEDMENIYKSLGLIKAEMKNIND</sequence>
<dbReference type="InterPro" id="IPR039422">
    <property type="entry name" value="MarR/SlyA-like"/>
</dbReference>
<name>A0ABW9MAJ7_9FIRM</name>
<feature type="domain" description="HTH marR-type" evidence="1">
    <location>
        <begin position="1"/>
        <end position="137"/>
    </location>
</feature>
<gene>
    <name evidence="2" type="ORF">ACCQ42_00925</name>
</gene>
<dbReference type="InterPro" id="IPR036388">
    <property type="entry name" value="WH-like_DNA-bd_sf"/>
</dbReference>
<dbReference type="Gene3D" id="1.10.10.10">
    <property type="entry name" value="Winged helix-like DNA-binding domain superfamily/Winged helix DNA-binding domain"/>
    <property type="match status" value="1"/>
</dbReference>
<dbReference type="Proteomes" id="UP001637994">
    <property type="component" value="Unassembled WGS sequence"/>
</dbReference>
<evidence type="ECO:0000313" key="2">
    <source>
        <dbReference type="EMBL" id="MFO3666337.1"/>
    </source>
</evidence>
<dbReference type="PANTHER" id="PTHR33164">
    <property type="entry name" value="TRANSCRIPTIONAL REGULATOR, MARR FAMILY"/>
    <property type="match status" value="1"/>
</dbReference>
<keyword evidence="3" id="KW-1185">Reference proteome</keyword>
<dbReference type="SMART" id="SM00347">
    <property type="entry name" value="HTH_MARR"/>
    <property type="match status" value="1"/>
</dbReference>
<evidence type="ECO:0000259" key="1">
    <source>
        <dbReference type="PROSITE" id="PS50995"/>
    </source>
</evidence>
<dbReference type="PROSITE" id="PS50995">
    <property type="entry name" value="HTH_MARR_2"/>
    <property type="match status" value="1"/>
</dbReference>
<evidence type="ECO:0000313" key="3">
    <source>
        <dbReference type="Proteomes" id="UP001637994"/>
    </source>
</evidence>
<dbReference type="EMBL" id="JBGMEF010000004">
    <property type="protein sequence ID" value="MFO3666337.1"/>
    <property type="molecule type" value="Genomic_DNA"/>
</dbReference>
<proteinExistence type="predicted"/>
<dbReference type="SUPFAM" id="SSF46785">
    <property type="entry name" value="Winged helix' DNA-binding domain"/>
    <property type="match status" value="1"/>
</dbReference>
<dbReference type="PANTHER" id="PTHR33164:SF89">
    <property type="entry name" value="MARR FAMILY REGULATORY PROTEIN"/>
    <property type="match status" value="1"/>
</dbReference>
<dbReference type="InterPro" id="IPR000835">
    <property type="entry name" value="HTH_MarR-typ"/>
</dbReference>
<dbReference type="InterPro" id="IPR011991">
    <property type="entry name" value="ArsR-like_HTH"/>
</dbReference>
<protein>
    <submittedName>
        <fullName evidence="2">MarR family winged helix-turn-helix transcriptional regulator</fullName>
    </submittedName>
</protein>